<dbReference type="Proteomes" id="UP000267606">
    <property type="component" value="Unassembled WGS sequence"/>
</dbReference>
<protein>
    <submittedName>
        <fullName evidence="3">Secreted protein</fullName>
    </submittedName>
</protein>
<gene>
    <name evidence="1" type="ORF">OFLC_LOCUS5342</name>
</gene>
<accession>A0A183HCY0</accession>
<name>A0A183HCY0_9BILA</name>
<organism evidence="3">
    <name type="scientific">Onchocerca flexuosa</name>
    <dbReference type="NCBI Taxonomy" id="387005"/>
    <lineage>
        <taxon>Eukaryota</taxon>
        <taxon>Metazoa</taxon>
        <taxon>Ecdysozoa</taxon>
        <taxon>Nematoda</taxon>
        <taxon>Chromadorea</taxon>
        <taxon>Rhabditida</taxon>
        <taxon>Spirurina</taxon>
        <taxon>Spiruromorpha</taxon>
        <taxon>Filarioidea</taxon>
        <taxon>Onchocercidae</taxon>
        <taxon>Onchocerca</taxon>
    </lineage>
</organism>
<evidence type="ECO:0000313" key="1">
    <source>
        <dbReference type="EMBL" id="VDO42816.1"/>
    </source>
</evidence>
<dbReference type="EMBL" id="UZAJ01004541">
    <property type="protein sequence ID" value="VDO42816.1"/>
    <property type="molecule type" value="Genomic_DNA"/>
</dbReference>
<evidence type="ECO:0000313" key="3">
    <source>
        <dbReference type="WBParaSite" id="OFLC_0000534101-mRNA-1"/>
    </source>
</evidence>
<sequence length="100" mass="11200">MGLFFRFYLASVGLRHNILSSPKEAGANSICDIGNNIDNSGDNSNERLCTVSTRQYYHNKSAKSITIPYDINHSKRSPTIILQNAHKVLQFSVKSLNMLL</sequence>
<proteinExistence type="predicted"/>
<evidence type="ECO:0000313" key="2">
    <source>
        <dbReference type="Proteomes" id="UP000267606"/>
    </source>
</evidence>
<dbReference type="WBParaSite" id="OFLC_0000534101-mRNA-1">
    <property type="protein sequence ID" value="OFLC_0000534101-mRNA-1"/>
    <property type="gene ID" value="OFLC_0000534101"/>
</dbReference>
<reference evidence="1 2" key="2">
    <citation type="submission" date="2018-11" db="EMBL/GenBank/DDBJ databases">
        <authorList>
            <consortium name="Pathogen Informatics"/>
        </authorList>
    </citation>
    <scope>NUCLEOTIDE SEQUENCE [LARGE SCALE GENOMIC DNA]</scope>
</reference>
<dbReference type="AlphaFoldDB" id="A0A183HCY0"/>
<reference evidence="3" key="1">
    <citation type="submission" date="2016-06" db="UniProtKB">
        <authorList>
            <consortium name="WormBaseParasite"/>
        </authorList>
    </citation>
    <scope>IDENTIFICATION</scope>
</reference>
<keyword evidence="2" id="KW-1185">Reference proteome</keyword>